<protein>
    <submittedName>
        <fullName evidence="1">17410_t:CDS:1</fullName>
    </submittedName>
</protein>
<sequence length="220" mass="26397">RRYLTNHIKTHEPNEYIEAFYLHKQSNKNSELTLANNSQSILIELDELYQHKAFLPKHEEKQELWNKEIEILNNNNISFLSNYIIQDYKDDINPYQELVNSSSQLTEKLPNDEICEFASLITKYNISDTLRDQFLSFFRKYSHRSDDPLPKSTKILKNFLDNMKVNNLSFKSEVIYNDGKKYYILYYRPIMEGIRKLLSNPNLVYNEFYVDFKIYNVSFL</sequence>
<dbReference type="AlphaFoldDB" id="A0A9W4WX41"/>
<dbReference type="OrthoDB" id="2429737at2759"/>
<proteinExistence type="predicted"/>
<evidence type="ECO:0000313" key="2">
    <source>
        <dbReference type="Proteomes" id="UP001153678"/>
    </source>
</evidence>
<reference evidence="1" key="1">
    <citation type="submission" date="2022-08" db="EMBL/GenBank/DDBJ databases">
        <authorList>
            <person name="Kallberg Y."/>
            <person name="Tangrot J."/>
            <person name="Rosling A."/>
        </authorList>
    </citation>
    <scope>NUCLEOTIDE SEQUENCE</scope>
    <source>
        <strain evidence="1">Wild A</strain>
    </source>
</reference>
<evidence type="ECO:0000313" key="1">
    <source>
        <dbReference type="EMBL" id="CAI2193092.1"/>
    </source>
</evidence>
<gene>
    <name evidence="1" type="ORF">FWILDA_LOCUS15903</name>
</gene>
<dbReference type="EMBL" id="CAMKVN010009046">
    <property type="protein sequence ID" value="CAI2193092.1"/>
    <property type="molecule type" value="Genomic_DNA"/>
</dbReference>
<accession>A0A9W4WX41</accession>
<comment type="caution">
    <text evidence="1">The sequence shown here is derived from an EMBL/GenBank/DDBJ whole genome shotgun (WGS) entry which is preliminary data.</text>
</comment>
<dbReference type="Proteomes" id="UP001153678">
    <property type="component" value="Unassembled WGS sequence"/>
</dbReference>
<name>A0A9W4WX41_9GLOM</name>
<keyword evidence="2" id="KW-1185">Reference proteome</keyword>
<feature type="non-terminal residue" evidence="1">
    <location>
        <position position="1"/>
    </location>
</feature>
<organism evidence="1 2">
    <name type="scientific">Funneliformis geosporum</name>
    <dbReference type="NCBI Taxonomy" id="1117311"/>
    <lineage>
        <taxon>Eukaryota</taxon>
        <taxon>Fungi</taxon>
        <taxon>Fungi incertae sedis</taxon>
        <taxon>Mucoromycota</taxon>
        <taxon>Glomeromycotina</taxon>
        <taxon>Glomeromycetes</taxon>
        <taxon>Glomerales</taxon>
        <taxon>Glomeraceae</taxon>
        <taxon>Funneliformis</taxon>
    </lineage>
</organism>